<keyword evidence="2" id="KW-1185">Reference proteome</keyword>
<evidence type="ECO:0000256" key="1">
    <source>
        <dbReference type="SAM" id="MobiDB-lite"/>
    </source>
</evidence>
<accession>A0ABM1BES4</accession>
<protein>
    <submittedName>
        <fullName evidence="3">Uncharacterized protein LOC106464902 isoform X1</fullName>
    </submittedName>
</protein>
<name>A0ABM1BES4_LIMPO</name>
<feature type="region of interest" description="Disordered" evidence="1">
    <location>
        <begin position="317"/>
        <end position="352"/>
    </location>
</feature>
<evidence type="ECO:0000313" key="3">
    <source>
        <dbReference type="RefSeq" id="XP_013780526.1"/>
    </source>
</evidence>
<feature type="compositionally biased region" description="Basic and acidic residues" evidence="1">
    <location>
        <begin position="1"/>
        <end position="10"/>
    </location>
</feature>
<organism evidence="2 3">
    <name type="scientific">Limulus polyphemus</name>
    <name type="common">Atlantic horseshoe crab</name>
    <dbReference type="NCBI Taxonomy" id="6850"/>
    <lineage>
        <taxon>Eukaryota</taxon>
        <taxon>Metazoa</taxon>
        <taxon>Ecdysozoa</taxon>
        <taxon>Arthropoda</taxon>
        <taxon>Chelicerata</taxon>
        <taxon>Merostomata</taxon>
        <taxon>Xiphosura</taxon>
        <taxon>Limulidae</taxon>
        <taxon>Limulus</taxon>
    </lineage>
</organism>
<evidence type="ECO:0000313" key="2">
    <source>
        <dbReference type="Proteomes" id="UP000694941"/>
    </source>
</evidence>
<feature type="region of interest" description="Disordered" evidence="1">
    <location>
        <begin position="1"/>
        <end position="34"/>
    </location>
</feature>
<dbReference type="Proteomes" id="UP000694941">
    <property type="component" value="Unplaced"/>
</dbReference>
<proteinExistence type="predicted"/>
<reference evidence="3" key="1">
    <citation type="submission" date="2025-08" db="UniProtKB">
        <authorList>
            <consortium name="RefSeq"/>
        </authorList>
    </citation>
    <scope>IDENTIFICATION</scope>
    <source>
        <tissue evidence="3">Muscle</tissue>
    </source>
</reference>
<dbReference type="GeneID" id="106464902"/>
<dbReference type="RefSeq" id="XP_013780526.1">
    <property type="nucleotide sequence ID" value="XM_013925072.2"/>
</dbReference>
<sequence length="750" mass="83387">MQPKKEDKVQKNKKKSFLPEGPEETRSFFQDINGNPSLRTENFLTTFHPSKRDKISNCIDSLLPKQDKTLSKLKSKRSKLNTENHNVVLAESIAGYRGHEPVDSLVAYITGNADPVSDSDVVHPKTISGCLDVEQKREKIFEKDDKNVSYNKGPFVDSTKKKHLGVDENDRIVNEGHKEVLTDQCGNLLNIPYSNCAKEPVTQDTCVVSSVSIIEDLPFVKSSDNVEVELDRVAVSETNGKQELSSFVKDFYSVTEGHSELIEDSDFHVVRKKRKKYRQTKKFFSGFRRHNYVAGESNERGCNSGQTARNNSLTLNLPISQQGSDKPDHTCWKHASSVPHSEHSSPENSDLDSVHSLPIHISPTLNSTIAPSFSVFSSHASYAEIARLSSSNKSKLNGIPANKSTNSYILPELHSQKSCKLGPQVPEDLGLELNFGVELSILNSTSVYPLTHSEQAQFSSNSSISILEKTSELKTNKIMDKVTLNPIDNLSGKDKKKEKIETTIIEGIPRTYSNSMTVEHTNLSSGPVVLGFSENTDVTKTRGSSNISGCSLNKRIAKHKIVKRVKKLNFSGRKQQSSEEMSHGLPVIIMDNCLPSGNVCGLTFGFEINELLVQMALDKATNQDGTMKSEETAVEKLSKVGYPSHSSLEAQNMQKQVPVNPVHSLPNHDVSKPTYDQASFPSQATITSLACKQDPVSGPSPQWIEPQENPKCFNYDQVVSFFGLAWENVQKEYQKGDNRATCNKIKYYRK</sequence>
<gene>
    <name evidence="3" type="primary">LOC106464902</name>
</gene>